<dbReference type="OrthoDB" id="7779177at2"/>
<gene>
    <name evidence="3" type="ORF">ATI53_101418</name>
</gene>
<protein>
    <submittedName>
        <fullName evidence="3">Uncharacterized protein</fullName>
    </submittedName>
</protein>
<keyword evidence="4" id="KW-1185">Reference proteome</keyword>
<dbReference type="EMBL" id="QLMG01000014">
    <property type="protein sequence ID" value="RAK18122.1"/>
    <property type="molecule type" value="Genomic_DNA"/>
</dbReference>
<reference evidence="3 4" key="1">
    <citation type="submission" date="2018-06" db="EMBL/GenBank/DDBJ databases">
        <title>Genomic Encyclopedia of Archaeal and Bacterial Type Strains, Phase II (KMG-II): from individual species to whole genera.</title>
        <authorList>
            <person name="Goeker M."/>
        </authorList>
    </citation>
    <scope>NUCLEOTIDE SEQUENCE [LARGE SCALE GENOMIC DNA]</scope>
    <source>
        <strain evidence="3 4">DSM 22011</strain>
    </source>
</reference>
<proteinExistence type="predicted"/>
<evidence type="ECO:0000256" key="2">
    <source>
        <dbReference type="SAM" id="Phobius"/>
    </source>
</evidence>
<feature type="region of interest" description="Disordered" evidence="1">
    <location>
        <begin position="58"/>
        <end position="85"/>
    </location>
</feature>
<organism evidence="3 4">
    <name type="scientific">Salipiger aestuarii</name>
    <dbReference type="NCBI Taxonomy" id="568098"/>
    <lineage>
        <taxon>Bacteria</taxon>
        <taxon>Pseudomonadati</taxon>
        <taxon>Pseudomonadota</taxon>
        <taxon>Alphaproteobacteria</taxon>
        <taxon>Rhodobacterales</taxon>
        <taxon>Roseobacteraceae</taxon>
        <taxon>Salipiger</taxon>
    </lineage>
</organism>
<evidence type="ECO:0000313" key="4">
    <source>
        <dbReference type="Proteomes" id="UP000249165"/>
    </source>
</evidence>
<dbReference type="AlphaFoldDB" id="A0A327YDA9"/>
<evidence type="ECO:0000256" key="1">
    <source>
        <dbReference type="SAM" id="MobiDB-lite"/>
    </source>
</evidence>
<keyword evidence="2" id="KW-1133">Transmembrane helix</keyword>
<dbReference type="RefSeq" id="WP_009504751.1">
    <property type="nucleotide sequence ID" value="NZ_LIGK01000016.1"/>
</dbReference>
<keyword evidence="2" id="KW-0472">Membrane</keyword>
<evidence type="ECO:0000313" key="3">
    <source>
        <dbReference type="EMBL" id="RAK18122.1"/>
    </source>
</evidence>
<comment type="caution">
    <text evidence="3">The sequence shown here is derived from an EMBL/GenBank/DDBJ whole genome shotgun (WGS) entry which is preliminary data.</text>
</comment>
<keyword evidence="2" id="KW-0812">Transmembrane</keyword>
<name>A0A327YDA9_9RHOB</name>
<feature type="transmembrane region" description="Helical" evidence="2">
    <location>
        <begin position="20"/>
        <end position="39"/>
    </location>
</feature>
<sequence length="85" mass="9298">MSAPDTDIDKQEKQHRAPLWGMWGGLGLVAILFLGWLLWTVSQGSEPETPVERMDDFTGQVEEVDPNAPSTRDAETTNTVPAGSD</sequence>
<accession>A0A327YDA9</accession>
<feature type="compositionally biased region" description="Polar residues" evidence="1">
    <location>
        <begin position="76"/>
        <end position="85"/>
    </location>
</feature>
<dbReference type="Proteomes" id="UP000249165">
    <property type="component" value="Unassembled WGS sequence"/>
</dbReference>